<organism evidence="3 4">
    <name type="scientific">Cryphonectria parasitica (strain ATCC 38755 / EP155)</name>
    <dbReference type="NCBI Taxonomy" id="660469"/>
    <lineage>
        <taxon>Eukaryota</taxon>
        <taxon>Fungi</taxon>
        <taxon>Dikarya</taxon>
        <taxon>Ascomycota</taxon>
        <taxon>Pezizomycotina</taxon>
        <taxon>Sordariomycetes</taxon>
        <taxon>Sordariomycetidae</taxon>
        <taxon>Diaporthales</taxon>
        <taxon>Cryphonectriaceae</taxon>
        <taxon>Cryphonectria-Endothia species complex</taxon>
        <taxon>Cryphonectria</taxon>
    </lineage>
</organism>
<evidence type="ECO:0000256" key="1">
    <source>
        <dbReference type="SAM" id="MobiDB-lite"/>
    </source>
</evidence>
<reference evidence="3" key="1">
    <citation type="journal article" date="2020" name="Phytopathology">
        <title>Genome sequence of the chestnut blight fungus Cryphonectria parasitica EP155: A fundamental resource for an archetypical invasive plant pathogen.</title>
        <authorList>
            <person name="Crouch J.A."/>
            <person name="Dawe A."/>
            <person name="Aerts A."/>
            <person name="Barry K."/>
            <person name="Churchill A.C.L."/>
            <person name="Grimwood J."/>
            <person name="Hillman B."/>
            <person name="Milgroom M.G."/>
            <person name="Pangilinan J."/>
            <person name="Smith M."/>
            <person name="Salamov A."/>
            <person name="Schmutz J."/>
            <person name="Yadav J."/>
            <person name="Grigoriev I.V."/>
            <person name="Nuss D."/>
        </authorList>
    </citation>
    <scope>NUCLEOTIDE SEQUENCE</scope>
    <source>
        <strain evidence="3">EP155</strain>
    </source>
</reference>
<dbReference type="RefSeq" id="XP_040780164.1">
    <property type="nucleotide sequence ID" value="XM_040915038.1"/>
</dbReference>
<dbReference type="AlphaFoldDB" id="A0A9P5CSD8"/>
<evidence type="ECO:0000313" key="3">
    <source>
        <dbReference type="EMBL" id="KAF3769203.1"/>
    </source>
</evidence>
<keyword evidence="2" id="KW-1133">Transmembrane helix</keyword>
<keyword evidence="2" id="KW-0472">Membrane</keyword>
<gene>
    <name evidence="3" type="ORF">M406DRAFT_103037</name>
</gene>
<dbReference type="EMBL" id="MU032345">
    <property type="protein sequence ID" value="KAF3769203.1"/>
    <property type="molecule type" value="Genomic_DNA"/>
</dbReference>
<name>A0A9P5CSD8_CRYP1</name>
<accession>A0A9P5CSD8</accession>
<proteinExistence type="predicted"/>
<comment type="caution">
    <text evidence="3">The sequence shown here is derived from an EMBL/GenBank/DDBJ whole genome shotgun (WGS) entry which is preliminary data.</text>
</comment>
<dbReference type="Proteomes" id="UP000803844">
    <property type="component" value="Unassembled WGS sequence"/>
</dbReference>
<sequence length="146" mass="16447">MLCGKLSGFTFVFLFIVFHSGIGIWERVRARDSYILEMAVRRYSCCNGAGLVSGISSRHRQDRSPELLDRSRPEVNLLHIRVQPIRESYLGLCSETTTTTRMTTSPSTSSSTPTTVCLAIGNRTRRSGQRKDNTLVIHTGSHEQKW</sequence>
<feature type="region of interest" description="Disordered" evidence="1">
    <location>
        <begin position="122"/>
        <end position="146"/>
    </location>
</feature>
<dbReference type="GeneID" id="63832167"/>
<evidence type="ECO:0000313" key="4">
    <source>
        <dbReference type="Proteomes" id="UP000803844"/>
    </source>
</evidence>
<feature type="transmembrane region" description="Helical" evidence="2">
    <location>
        <begin position="6"/>
        <end position="25"/>
    </location>
</feature>
<keyword evidence="2" id="KW-0812">Transmembrane</keyword>
<keyword evidence="4" id="KW-1185">Reference proteome</keyword>
<protein>
    <submittedName>
        <fullName evidence="3">Uncharacterized protein</fullName>
    </submittedName>
</protein>
<evidence type="ECO:0000256" key="2">
    <source>
        <dbReference type="SAM" id="Phobius"/>
    </source>
</evidence>